<dbReference type="Proteomes" id="UP000007473">
    <property type="component" value="Chromosome"/>
</dbReference>
<name>A0AB32XBT5_MYCFM</name>
<dbReference type="AlphaFoldDB" id="A0AB32XBT5"/>
<evidence type="ECO:0000313" key="2">
    <source>
        <dbReference type="Proteomes" id="UP000007473"/>
    </source>
</evidence>
<sequence length="30" mass="3725">MKVEYLSEAKVEEYKWLKNFSSKVLIFWTK</sequence>
<accession>A0AB32XBT5</accession>
<organism evidence="1 2">
    <name type="scientific">Mycoplasmopsis fermentans (strain M64)</name>
    <name type="common">Mycoplasma fermentans</name>
    <dbReference type="NCBI Taxonomy" id="943945"/>
    <lineage>
        <taxon>Bacteria</taxon>
        <taxon>Bacillati</taxon>
        <taxon>Mycoplasmatota</taxon>
        <taxon>Mycoplasmoidales</taxon>
        <taxon>Metamycoplasmataceae</taxon>
        <taxon>Mycoplasmopsis</taxon>
    </lineage>
</organism>
<dbReference type="KEGG" id="mfm:MfeM64YM_0513"/>
<evidence type="ECO:0000313" key="1">
    <source>
        <dbReference type="EMBL" id="ADV34511.1"/>
    </source>
</evidence>
<dbReference type="EMBL" id="CP002458">
    <property type="protein sequence ID" value="ADV34511.1"/>
    <property type="molecule type" value="Genomic_DNA"/>
</dbReference>
<reference evidence="1 2" key="1">
    <citation type="journal article" date="2011" name="J. Bacteriol.">
        <title>Genome sequence of the repetitive-sequence-rich Mycoplasma fermentans strain M64.</title>
        <authorList>
            <person name="Shu H.W."/>
            <person name="Liu T.T."/>
            <person name="Chang H.Y."/>
            <person name="Liu Y.M."/>
            <person name="Wu K.M."/>
            <person name="Shu H.Y."/>
            <person name="Tsai S.F."/>
            <person name="Hsiao K.J."/>
            <person name="Hu W.S."/>
            <person name="Ng W.V."/>
        </authorList>
    </citation>
    <scope>NUCLEOTIDE SEQUENCE [LARGE SCALE GENOMIC DNA]</scope>
    <source>
        <strain evidence="1 2">M64</strain>
    </source>
</reference>
<gene>
    <name evidence="1" type="ordered locus">MfeM64YM_0513</name>
</gene>
<proteinExistence type="predicted"/>
<protein>
    <submittedName>
        <fullName evidence="1">Uncharacterized protein</fullName>
    </submittedName>
</protein>